<dbReference type="Proteomes" id="UP000469949">
    <property type="component" value="Unassembled WGS sequence"/>
</dbReference>
<dbReference type="Pfam" id="PF02771">
    <property type="entry name" value="Acyl-CoA_dh_N"/>
    <property type="match status" value="1"/>
</dbReference>
<dbReference type="InterPro" id="IPR046373">
    <property type="entry name" value="Acyl-CoA_Oxase/DH_mid-dom_sf"/>
</dbReference>
<accession>A0A833J3U2</accession>
<dbReference type="GO" id="GO:0050660">
    <property type="term" value="F:flavin adenine dinucleotide binding"/>
    <property type="evidence" value="ECO:0007669"/>
    <property type="project" value="InterPro"/>
</dbReference>
<dbReference type="Gene3D" id="2.40.110.10">
    <property type="entry name" value="Butyryl-CoA Dehydrogenase, subunit A, domain 2"/>
    <property type="match status" value="1"/>
</dbReference>
<dbReference type="GO" id="GO:0016937">
    <property type="term" value="F:short-chain fatty acyl-CoA dehydrogenase activity"/>
    <property type="evidence" value="ECO:0007669"/>
    <property type="project" value="UniProtKB-EC"/>
</dbReference>
<evidence type="ECO:0000313" key="3">
    <source>
        <dbReference type="Proteomes" id="UP000469949"/>
    </source>
</evidence>
<dbReference type="PANTHER" id="PTHR43884">
    <property type="entry name" value="ACYL-COA DEHYDROGENASE"/>
    <property type="match status" value="1"/>
</dbReference>
<gene>
    <name evidence="2" type="ORF">F8B43_3617</name>
</gene>
<dbReference type="AlphaFoldDB" id="A0A833J3U2"/>
<reference evidence="2 3" key="1">
    <citation type="submission" date="2019-10" db="EMBL/GenBank/DDBJ databases">
        <title>Draft Genome Sequence of the Caffeine Degrading Methylotroph Methylorubrum populi PINKEL.</title>
        <authorList>
            <person name="Dawson S.C."/>
            <person name="Zhang X."/>
            <person name="Wright M.E."/>
            <person name="Sharma G."/>
            <person name="Langner J.T."/>
            <person name="Ditty J.L."/>
            <person name="Subuyuj G.A."/>
        </authorList>
    </citation>
    <scope>NUCLEOTIDE SEQUENCE [LARGE SCALE GENOMIC DNA]</scope>
    <source>
        <strain evidence="2 3">Pinkel</strain>
    </source>
</reference>
<dbReference type="EC" id="1.3.8.1" evidence="2"/>
<keyword evidence="2" id="KW-0560">Oxidoreductase</keyword>
<dbReference type="PANTHER" id="PTHR43884:SF12">
    <property type="entry name" value="ISOVALERYL-COA DEHYDROGENASE, MITOCHONDRIAL-RELATED"/>
    <property type="match status" value="1"/>
</dbReference>
<feature type="domain" description="Acyl-CoA dehydrogenase/oxidase N-terminal" evidence="1">
    <location>
        <begin position="22"/>
        <end position="116"/>
    </location>
</feature>
<comment type="caution">
    <text evidence="2">The sequence shown here is derived from an EMBL/GenBank/DDBJ whole genome shotgun (WGS) entry which is preliminary data.</text>
</comment>
<name>A0A833J3U2_9HYPH</name>
<sequence length="365" mass="38234">MTPMAASARIAESLPPDVAGIVAGIVRERLRPRLGAIDAGAYPDDILRALGAAGAYGHHVDGTAAGLLAAIDAMTEAGQACLSTAFCMWCQDALVWYLARGDEAGPRRHLAALAAGAALGGTGLSNPMKAFSGIEPLALQGERAGDGYRVRGRLPWVSNLGPGHRFAGILSLPDGRRVMGLFEAGGEAVSIAANARFVALEGTGTYTVMIRDGHLADEDVITHDAAAFVPRIRNGFVLLQAGMGLGLARGVAALMREDGRGRANAAFLPLGPEAIEARADALRARVAVSAQAHTQTDRATFLETLRLRLDISWLALEAAQAAMLQFGARGYLEGAEAFRRLREAQFVAIVTPSVKHITTELARGA</sequence>
<evidence type="ECO:0000313" key="2">
    <source>
        <dbReference type="EMBL" id="KAB7783694.1"/>
    </source>
</evidence>
<dbReference type="SUPFAM" id="SSF47203">
    <property type="entry name" value="Acyl-CoA dehydrogenase C-terminal domain-like"/>
    <property type="match status" value="1"/>
</dbReference>
<dbReference type="SUPFAM" id="SSF56645">
    <property type="entry name" value="Acyl-CoA dehydrogenase NM domain-like"/>
    <property type="match status" value="1"/>
</dbReference>
<dbReference type="InterPro" id="IPR013786">
    <property type="entry name" value="AcylCoA_DH/ox_N"/>
</dbReference>
<dbReference type="InterPro" id="IPR009100">
    <property type="entry name" value="AcylCoA_DH/oxidase_NM_dom_sf"/>
</dbReference>
<dbReference type="InterPro" id="IPR037069">
    <property type="entry name" value="AcylCoA_DH/ox_N_sf"/>
</dbReference>
<organism evidence="2 3">
    <name type="scientific">Methylorubrum populi</name>
    <dbReference type="NCBI Taxonomy" id="223967"/>
    <lineage>
        <taxon>Bacteria</taxon>
        <taxon>Pseudomonadati</taxon>
        <taxon>Pseudomonadota</taxon>
        <taxon>Alphaproteobacteria</taxon>
        <taxon>Hyphomicrobiales</taxon>
        <taxon>Methylobacteriaceae</taxon>
        <taxon>Methylorubrum</taxon>
    </lineage>
</organism>
<dbReference type="Gene3D" id="1.10.540.10">
    <property type="entry name" value="Acyl-CoA dehydrogenase/oxidase, N-terminal domain"/>
    <property type="match status" value="1"/>
</dbReference>
<evidence type="ECO:0000259" key="1">
    <source>
        <dbReference type="Pfam" id="PF02771"/>
    </source>
</evidence>
<dbReference type="EMBL" id="WEKV01000014">
    <property type="protein sequence ID" value="KAB7783694.1"/>
    <property type="molecule type" value="Genomic_DNA"/>
</dbReference>
<protein>
    <submittedName>
        <fullName evidence="2">Butyryl-CoA dehydrogenase</fullName>
        <ecNumber evidence="2">1.3.8.1</ecNumber>
    </submittedName>
</protein>
<dbReference type="InterPro" id="IPR036250">
    <property type="entry name" value="AcylCo_DH-like_C"/>
</dbReference>
<proteinExistence type="predicted"/>